<evidence type="ECO:0000313" key="2">
    <source>
        <dbReference type="EMBL" id="AFZ80219.1"/>
    </source>
</evidence>
<dbReference type="GeneID" id="15803574"/>
<sequence length="344" mass="39821">MLLKLLGKSVRTVCCKSVEFCLYECTRRVTKAVPRPSEYEPIASLCYYSGIHNHREFQLLVNISDIEGDFLKRRTCIALEVGSHNTLATAIPISSTGVLNNIGSRASIRIRQCDNTIYIVIYKKNAVTKTQVCKLTFDIEKDIIDANFPIHKWYDLDNGNGKIGRIRLSFYKIATFQNITDCIVLQQAILCANEYANSGVDLKINIRNPDIMLEAEKIILFSFSLEGPIIAKKGYASQMLYFKAVHTNGAWYWNFWKSKEECRRNVKYEGSIPILSISTVLRHPTDYTFFYVRYYSKEGSHDLIFKSVDRSRDIWADSLYMFIENVRRYLEHFDNFDALKEHLT</sequence>
<dbReference type="Pfam" id="PF23634">
    <property type="entry name" value="PH_CERLI1"/>
    <property type="match status" value="1"/>
</dbReference>
<gene>
    <name evidence="2" type="ORF">BEWA_030720</name>
</gene>
<dbReference type="RefSeq" id="XP_004829885.1">
    <property type="nucleotide sequence ID" value="XM_004829828.1"/>
</dbReference>
<reference evidence="2 3" key="1">
    <citation type="journal article" date="2012" name="BMC Genomics">
        <title>Comparative genomic analysis and phylogenetic position of Theileria equi.</title>
        <authorList>
            <person name="Kappmeyer L.S."/>
            <person name="Thiagarajan M."/>
            <person name="Herndon D.R."/>
            <person name="Ramsay J.D."/>
            <person name="Caler E."/>
            <person name="Djikeng A."/>
            <person name="Gillespie J.J."/>
            <person name="Lau A.O."/>
            <person name="Roalson E.H."/>
            <person name="Silva J.C."/>
            <person name="Silva M.G."/>
            <person name="Suarez C.E."/>
            <person name="Ueti M.W."/>
            <person name="Nene V.M."/>
            <person name="Mealey R.H."/>
            <person name="Knowles D.P."/>
            <person name="Brayton K.A."/>
        </authorList>
    </citation>
    <scope>NUCLEOTIDE SEQUENCE [LARGE SCALE GENOMIC DNA]</scope>
    <source>
        <strain evidence="2 3">WA</strain>
    </source>
</reference>
<organism evidence="2 3">
    <name type="scientific">Theileria equi strain WA</name>
    <dbReference type="NCBI Taxonomy" id="1537102"/>
    <lineage>
        <taxon>Eukaryota</taxon>
        <taxon>Sar</taxon>
        <taxon>Alveolata</taxon>
        <taxon>Apicomplexa</taxon>
        <taxon>Aconoidasida</taxon>
        <taxon>Piroplasmida</taxon>
        <taxon>Theileriidae</taxon>
        <taxon>Theileria</taxon>
    </lineage>
</organism>
<dbReference type="KEGG" id="beq:BEWA_030720"/>
<dbReference type="STRING" id="1537102.L0AZ85"/>
<dbReference type="EMBL" id="CP001669">
    <property type="protein sequence ID" value="AFZ80219.1"/>
    <property type="molecule type" value="Genomic_DNA"/>
</dbReference>
<proteinExistence type="predicted"/>
<keyword evidence="3" id="KW-1185">Reference proteome</keyword>
<protein>
    <recommendedName>
        <fullName evidence="1">CERLI1-like PH domain-containing protein</fullName>
    </recommendedName>
</protein>
<dbReference type="InterPro" id="IPR056293">
    <property type="entry name" value="PH_CERLI1"/>
</dbReference>
<evidence type="ECO:0000313" key="3">
    <source>
        <dbReference type="Proteomes" id="UP000031512"/>
    </source>
</evidence>
<dbReference type="VEuPathDB" id="PiroplasmaDB:BEWA_030720"/>
<feature type="domain" description="CERLI1-like PH" evidence="1">
    <location>
        <begin position="226"/>
        <end position="332"/>
    </location>
</feature>
<name>L0AZ85_THEEQ</name>
<accession>L0AZ85</accession>
<evidence type="ECO:0000259" key="1">
    <source>
        <dbReference type="Pfam" id="PF23634"/>
    </source>
</evidence>
<dbReference type="Proteomes" id="UP000031512">
    <property type="component" value="Chromosome 1"/>
</dbReference>
<dbReference type="AlphaFoldDB" id="L0AZ85"/>
<dbReference type="OrthoDB" id="359169at2759"/>
<dbReference type="eggNOG" id="ENOG502S6IR">
    <property type="taxonomic scope" value="Eukaryota"/>
</dbReference>